<dbReference type="Pfam" id="PF01809">
    <property type="entry name" value="YidD"/>
    <property type="match status" value="1"/>
</dbReference>
<dbReference type="AlphaFoldDB" id="A0A4R1QJH3"/>
<reference evidence="4 5" key="1">
    <citation type="submission" date="2019-03" db="EMBL/GenBank/DDBJ databases">
        <title>Genomic Encyclopedia of Type Strains, Phase IV (KMG-IV): sequencing the most valuable type-strain genomes for metagenomic binning, comparative biology and taxonomic classification.</title>
        <authorList>
            <person name="Goeker M."/>
        </authorList>
    </citation>
    <scope>NUCLEOTIDE SEQUENCE [LARGE SCALE GENOMIC DNA]</scope>
    <source>
        <strain evidence="4 5">DSM 100451</strain>
    </source>
</reference>
<dbReference type="EMBL" id="SLUM01000027">
    <property type="protein sequence ID" value="TCL53788.1"/>
    <property type="molecule type" value="Genomic_DNA"/>
</dbReference>
<comment type="subcellular location">
    <subcellularLocation>
        <location evidence="2">Cell membrane</location>
        <topology evidence="2">Peripheral membrane protein</topology>
        <orientation evidence="2">Cytoplasmic side</orientation>
    </subcellularLocation>
</comment>
<evidence type="ECO:0000313" key="4">
    <source>
        <dbReference type="EMBL" id="TCL53788.1"/>
    </source>
</evidence>
<accession>A0A4R1QJH3</accession>
<dbReference type="PANTHER" id="PTHR33383">
    <property type="entry name" value="MEMBRANE PROTEIN INSERTION EFFICIENCY FACTOR-RELATED"/>
    <property type="match status" value="1"/>
</dbReference>
<keyword evidence="1 2" id="KW-0472">Membrane</keyword>
<dbReference type="RefSeq" id="WP_058963436.1">
    <property type="nucleotide sequence ID" value="NZ_CABKVM010000014.1"/>
</dbReference>
<evidence type="ECO:0000256" key="1">
    <source>
        <dbReference type="ARBA" id="ARBA00023136"/>
    </source>
</evidence>
<dbReference type="NCBIfam" id="TIGR00278">
    <property type="entry name" value="membrane protein insertion efficiency factor YidD"/>
    <property type="match status" value="1"/>
</dbReference>
<dbReference type="SMART" id="SM01234">
    <property type="entry name" value="Haemolytic"/>
    <property type="match status" value="1"/>
</dbReference>
<sequence>MIARVLVLPIKWYKKYISPHLGTNCRFLPTCSEYAMEALLTHGAVKGSILAAWRILRCNPLCKGGYDPVPPKGRWKNDDRRLFRGH</sequence>
<protein>
    <recommendedName>
        <fullName evidence="2">Putative membrane protein insertion efficiency factor</fullName>
    </recommendedName>
</protein>
<gene>
    <name evidence="4" type="ORF">EDD77_12735</name>
</gene>
<feature type="compositionally biased region" description="Basic and acidic residues" evidence="3">
    <location>
        <begin position="75"/>
        <end position="86"/>
    </location>
</feature>
<dbReference type="STRING" id="1650663.GCA_001486665_00948"/>
<dbReference type="GO" id="GO:0005886">
    <property type="term" value="C:plasma membrane"/>
    <property type="evidence" value="ECO:0007669"/>
    <property type="project" value="UniProtKB-SubCell"/>
</dbReference>
<organism evidence="4 5">
    <name type="scientific">Allofournierella massiliensis</name>
    <dbReference type="NCBI Taxonomy" id="1650663"/>
    <lineage>
        <taxon>Bacteria</taxon>
        <taxon>Bacillati</taxon>
        <taxon>Bacillota</taxon>
        <taxon>Clostridia</taxon>
        <taxon>Eubacteriales</taxon>
        <taxon>Oscillospiraceae</taxon>
        <taxon>Allofournierella</taxon>
    </lineage>
</organism>
<dbReference type="OrthoDB" id="9801753at2"/>
<name>A0A4R1QJH3_9FIRM</name>
<evidence type="ECO:0000256" key="3">
    <source>
        <dbReference type="SAM" id="MobiDB-lite"/>
    </source>
</evidence>
<evidence type="ECO:0000313" key="5">
    <source>
        <dbReference type="Proteomes" id="UP000295184"/>
    </source>
</evidence>
<dbReference type="GeneID" id="97380151"/>
<feature type="region of interest" description="Disordered" evidence="3">
    <location>
        <begin position="67"/>
        <end position="86"/>
    </location>
</feature>
<dbReference type="Proteomes" id="UP000295184">
    <property type="component" value="Unassembled WGS sequence"/>
</dbReference>
<dbReference type="HAMAP" id="MF_00386">
    <property type="entry name" value="UPF0161_YidD"/>
    <property type="match status" value="1"/>
</dbReference>
<comment type="similarity">
    <text evidence="2">Belongs to the UPF0161 family.</text>
</comment>
<comment type="function">
    <text evidence="2">Could be involved in insertion of integral membrane proteins into the membrane.</text>
</comment>
<evidence type="ECO:0000256" key="2">
    <source>
        <dbReference type="HAMAP-Rule" id="MF_00386"/>
    </source>
</evidence>
<comment type="caution">
    <text evidence="4">The sequence shown here is derived from an EMBL/GenBank/DDBJ whole genome shotgun (WGS) entry which is preliminary data.</text>
</comment>
<proteinExistence type="inferred from homology"/>
<dbReference type="PANTHER" id="PTHR33383:SF1">
    <property type="entry name" value="MEMBRANE PROTEIN INSERTION EFFICIENCY FACTOR-RELATED"/>
    <property type="match status" value="1"/>
</dbReference>
<keyword evidence="2" id="KW-1003">Cell membrane</keyword>
<dbReference type="InterPro" id="IPR002696">
    <property type="entry name" value="Membr_insert_effic_factor_YidD"/>
</dbReference>